<dbReference type="EMBL" id="JADJMS010000001">
    <property type="protein sequence ID" value="MBK7413776.1"/>
    <property type="molecule type" value="Genomic_DNA"/>
</dbReference>
<organism evidence="3 4">
    <name type="scientific">Candidatus Dechloromonas phosphorivorans</name>
    <dbReference type="NCBI Taxonomy" id="2899244"/>
    <lineage>
        <taxon>Bacteria</taxon>
        <taxon>Pseudomonadati</taxon>
        <taxon>Pseudomonadota</taxon>
        <taxon>Betaproteobacteria</taxon>
        <taxon>Rhodocyclales</taxon>
        <taxon>Azonexaceae</taxon>
        <taxon>Dechloromonas</taxon>
    </lineage>
</organism>
<keyword evidence="3" id="KW-0489">Methyltransferase</keyword>
<sequence length="209" mass="23336">MNQEQIWSKRYQDAGDDFLFGTQPNRFLAHRQELLKNGRSALSVADGEGRNSVWLAEQGLEVTAVEISPVAVEKARRLAAGRQTNVTFLLADMLAPDWPPAEMHGAFDWVFGIFIQFVGPELRRRQFEVMKQLTAPGGRILLQGYTPKQLKYATGGPSAVENLYSAELLRSAFADWAIEELIEYEDEISEGSGHQGRSALIGMIARKPQ</sequence>
<dbReference type="SUPFAM" id="SSF53335">
    <property type="entry name" value="S-adenosyl-L-methionine-dependent methyltransferases"/>
    <property type="match status" value="1"/>
</dbReference>
<dbReference type="PANTHER" id="PTHR43861:SF3">
    <property type="entry name" value="PUTATIVE (AFU_ORTHOLOGUE AFUA_2G14390)-RELATED"/>
    <property type="match status" value="1"/>
</dbReference>
<feature type="domain" description="Methyltransferase" evidence="2">
    <location>
        <begin position="42"/>
        <end position="138"/>
    </location>
</feature>
<evidence type="ECO:0000256" key="1">
    <source>
        <dbReference type="ARBA" id="ARBA00022679"/>
    </source>
</evidence>
<evidence type="ECO:0000259" key="2">
    <source>
        <dbReference type="Pfam" id="PF13649"/>
    </source>
</evidence>
<evidence type="ECO:0000313" key="4">
    <source>
        <dbReference type="Proteomes" id="UP000739411"/>
    </source>
</evidence>
<name>A0A935JTS2_9RHOO</name>
<proteinExistence type="predicted"/>
<evidence type="ECO:0000313" key="3">
    <source>
        <dbReference type="EMBL" id="MBK7413776.1"/>
    </source>
</evidence>
<dbReference type="CDD" id="cd02440">
    <property type="entry name" value="AdoMet_MTases"/>
    <property type="match status" value="1"/>
</dbReference>
<dbReference type="GO" id="GO:0008168">
    <property type="term" value="F:methyltransferase activity"/>
    <property type="evidence" value="ECO:0007669"/>
    <property type="project" value="UniProtKB-KW"/>
</dbReference>
<keyword evidence="1" id="KW-0808">Transferase</keyword>
<dbReference type="AlphaFoldDB" id="A0A935JTS2"/>
<protein>
    <submittedName>
        <fullName evidence="3">Class I SAM-dependent methyltransferase</fullName>
    </submittedName>
</protein>
<dbReference type="PANTHER" id="PTHR43861">
    <property type="entry name" value="TRANS-ACONITATE 2-METHYLTRANSFERASE-RELATED"/>
    <property type="match status" value="1"/>
</dbReference>
<gene>
    <name evidence="3" type="ORF">IPJ38_00130</name>
</gene>
<dbReference type="Pfam" id="PF13649">
    <property type="entry name" value="Methyltransf_25"/>
    <property type="match status" value="1"/>
</dbReference>
<dbReference type="Proteomes" id="UP000739411">
    <property type="component" value="Unassembled WGS sequence"/>
</dbReference>
<dbReference type="InterPro" id="IPR029063">
    <property type="entry name" value="SAM-dependent_MTases_sf"/>
</dbReference>
<accession>A0A935JTS2</accession>
<dbReference type="Gene3D" id="3.40.50.150">
    <property type="entry name" value="Vaccinia Virus protein VP39"/>
    <property type="match status" value="1"/>
</dbReference>
<reference evidence="3 4" key="1">
    <citation type="submission" date="2020-10" db="EMBL/GenBank/DDBJ databases">
        <title>Connecting structure to function with the recovery of over 1000 high-quality activated sludge metagenome-assembled genomes encoding full-length rRNA genes using long-read sequencing.</title>
        <authorList>
            <person name="Singleton C.M."/>
            <person name="Petriglieri F."/>
            <person name="Kristensen J.M."/>
            <person name="Kirkegaard R.H."/>
            <person name="Michaelsen T.Y."/>
            <person name="Andersen M.H."/>
            <person name="Karst S.M."/>
            <person name="Dueholm M.S."/>
            <person name="Nielsen P.H."/>
            <person name="Albertsen M."/>
        </authorList>
    </citation>
    <scope>NUCLEOTIDE SEQUENCE [LARGE SCALE GENOMIC DNA]</scope>
    <source>
        <strain evidence="3">EsbW_18-Q3-R4-48_BATAC.463</strain>
    </source>
</reference>
<comment type="caution">
    <text evidence="3">The sequence shown here is derived from an EMBL/GenBank/DDBJ whole genome shotgun (WGS) entry which is preliminary data.</text>
</comment>
<dbReference type="GO" id="GO:0032259">
    <property type="term" value="P:methylation"/>
    <property type="evidence" value="ECO:0007669"/>
    <property type="project" value="UniProtKB-KW"/>
</dbReference>
<dbReference type="InterPro" id="IPR041698">
    <property type="entry name" value="Methyltransf_25"/>
</dbReference>